<feature type="transmembrane region" description="Helical" evidence="1">
    <location>
        <begin position="28"/>
        <end position="46"/>
    </location>
</feature>
<organism evidence="3 4">
    <name type="scientific">Pinibacter aurantiacus</name>
    <dbReference type="NCBI Taxonomy" id="2851599"/>
    <lineage>
        <taxon>Bacteria</taxon>
        <taxon>Pseudomonadati</taxon>
        <taxon>Bacteroidota</taxon>
        <taxon>Chitinophagia</taxon>
        <taxon>Chitinophagales</taxon>
        <taxon>Chitinophagaceae</taxon>
        <taxon>Pinibacter</taxon>
    </lineage>
</organism>
<keyword evidence="4" id="KW-1185">Reference proteome</keyword>
<accession>A0A9E2W3Z9</accession>
<dbReference type="EMBL" id="JAHSPG010000004">
    <property type="protein sequence ID" value="MBV4357364.1"/>
    <property type="molecule type" value="Genomic_DNA"/>
</dbReference>
<protein>
    <submittedName>
        <fullName evidence="3">SLATT domain-containing protein</fullName>
    </submittedName>
</protein>
<name>A0A9E2W3Z9_9BACT</name>
<evidence type="ECO:0000313" key="3">
    <source>
        <dbReference type="EMBL" id="MBV4357364.1"/>
    </source>
</evidence>
<reference evidence="3" key="1">
    <citation type="submission" date="2021-06" db="EMBL/GenBank/DDBJ databases">
        <authorList>
            <person name="Huq M.A."/>
        </authorList>
    </citation>
    <scope>NUCLEOTIDE SEQUENCE</scope>
    <source>
        <strain evidence="3">MAH-26</strain>
    </source>
</reference>
<dbReference type="InterPro" id="IPR041119">
    <property type="entry name" value="SLATT_6"/>
</dbReference>
<keyword evidence="1" id="KW-0812">Transmembrane</keyword>
<feature type="transmembrane region" description="Helical" evidence="1">
    <location>
        <begin position="55"/>
        <end position="72"/>
    </location>
</feature>
<evidence type="ECO:0000259" key="2">
    <source>
        <dbReference type="Pfam" id="PF18169"/>
    </source>
</evidence>
<dbReference type="AlphaFoldDB" id="A0A9E2W3Z9"/>
<evidence type="ECO:0000313" key="4">
    <source>
        <dbReference type="Proteomes" id="UP000812270"/>
    </source>
</evidence>
<feature type="domain" description="SMODS and SLOG-associating 2TM effector" evidence="2">
    <location>
        <begin position="2"/>
        <end position="171"/>
    </location>
</feature>
<proteinExistence type="predicted"/>
<dbReference type="Proteomes" id="UP000812270">
    <property type="component" value="Unassembled WGS sequence"/>
</dbReference>
<dbReference type="Pfam" id="PF18169">
    <property type="entry name" value="SLATT_6"/>
    <property type="match status" value="1"/>
</dbReference>
<comment type="caution">
    <text evidence="3">The sequence shown here is derived from an EMBL/GenBank/DDBJ whole genome shotgun (WGS) entry which is preliminary data.</text>
</comment>
<dbReference type="NCBIfam" id="NF033630">
    <property type="entry name" value="SLATT_6"/>
    <property type="match status" value="1"/>
</dbReference>
<gene>
    <name evidence="3" type="ORF">KTO63_09415</name>
</gene>
<feature type="transmembrane region" description="Helical" evidence="1">
    <location>
        <begin position="170"/>
        <end position="189"/>
    </location>
</feature>
<evidence type="ECO:0000256" key="1">
    <source>
        <dbReference type="SAM" id="Phobius"/>
    </source>
</evidence>
<sequence>MKTLAQKGFDIGFGAKKNFASYDLINKLPGWTGFISLAVGIIQIAYQNIPFNKELSILLIFVGIAIIYIDVFKNKVDKYNEEGIRLTRLYNSIRDLYNCVKADNQFEYSNYELKYQNIISDFYSNSISKQVFLSQWFAHFKFFYEMQTDWIENELSLSFFKDKLPNSLKITLTIVLLLTLICIFHEYLLNLCGIRK</sequence>
<keyword evidence="1" id="KW-0472">Membrane</keyword>
<keyword evidence="1" id="KW-1133">Transmembrane helix</keyword>